<feature type="compositionally biased region" description="Low complexity" evidence="2">
    <location>
        <begin position="400"/>
        <end position="425"/>
    </location>
</feature>
<dbReference type="RefSeq" id="XP_056542074.1">
    <property type="nucleotide sequence ID" value="XM_056689645.1"/>
</dbReference>
<evidence type="ECO:0000313" key="5">
    <source>
        <dbReference type="Proteomes" id="UP001149163"/>
    </source>
</evidence>
<dbReference type="AlphaFoldDB" id="A0A9W9LKN8"/>
<evidence type="ECO:0000313" key="4">
    <source>
        <dbReference type="EMBL" id="KAJ5160516.1"/>
    </source>
</evidence>
<dbReference type="PROSITE" id="PS00028">
    <property type="entry name" value="ZINC_FINGER_C2H2_1"/>
    <property type="match status" value="1"/>
</dbReference>
<dbReference type="EMBL" id="JAPQKN010000004">
    <property type="protein sequence ID" value="KAJ5160516.1"/>
    <property type="molecule type" value="Genomic_DNA"/>
</dbReference>
<keyword evidence="5" id="KW-1185">Reference proteome</keyword>
<feature type="region of interest" description="Disordered" evidence="2">
    <location>
        <begin position="400"/>
        <end position="453"/>
    </location>
</feature>
<name>A0A9W9LKN8_9EURO</name>
<dbReference type="InterPro" id="IPR013087">
    <property type="entry name" value="Znf_C2H2_type"/>
</dbReference>
<sequence length="774" mass="85384">MNASGWDPGEGMPSIRVRNIILSLVIQYKSRRNYLGEALVKGTRACQIGPLLRVSPAPQCVTPQSGFAYALAEFRSGSVEKREHLSIEIAERLVAPLLATGKAWRGPIGPPTAATVPLSTSGDQTLAPSRRVISLGNQYMPEMAHLWHLAAPTPTFPPLDSEDLLGNSAHNINVLENDFGHDSFQVEDFVSDLEFVHHVADPEVDQFVDERLRATSDWSTGPWIFGDPQSLLDLTGSVAPEHITASLSIPSYQGVESDLSGLPQPTISPSSLCYTPTTEQDESTFAQVFLDRGDSFHMPDVNPNAQTIPIPNLKRPPGLPRRRSRYSLCKLGQSMIPRYIVENATALDPMQRWQESPPEDEPASLSAIMHAVNKSENIGEALPGSGGLSHNIRDAYRRPASLASSNSGNSASSWQSSTSTRSAVSKQQNPLAVQSPAGGTRVDKSKRKSKGPSGLEKERIFCCTFCCDTFKSKFDWSRHEKSLHLNLGGWACTPHGGATVSPVTGRIHCAYCNCLEPSAEHLDEHNHSQCSDVTRTFRRKDHLVQHLRLVHSMEILPLLDDWKIGGQTITSRCGFCDQRLESWDQRADHLATHFRKGMTMHDWRGDHDFPPDVAAKITNSLPPYLLGWESKTFVPFSATDGSAKDQLAQISKRADWAAANSSADAPNGTSIVLENPFPPAQTGEMMVPLNTLTGILTQHLSRYARQQMSLGIIPTDDMFQQESRRLLYDSEDTWNQSIADNPAWLSAFRQQLRVQSEDFVLEEKKKVEGTQSGL</sequence>
<accession>A0A9W9LKN8</accession>
<evidence type="ECO:0000259" key="3">
    <source>
        <dbReference type="PROSITE" id="PS50157"/>
    </source>
</evidence>
<organism evidence="4 5">
    <name type="scientific">Penicillium canariense</name>
    <dbReference type="NCBI Taxonomy" id="189055"/>
    <lineage>
        <taxon>Eukaryota</taxon>
        <taxon>Fungi</taxon>
        <taxon>Dikarya</taxon>
        <taxon>Ascomycota</taxon>
        <taxon>Pezizomycotina</taxon>
        <taxon>Eurotiomycetes</taxon>
        <taxon>Eurotiomycetidae</taxon>
        <taxon>Eurotiales</taxon>
        <taxon>Aspergillaceae</taxon>
        <taxon>Penicillium</taxon>
    </lineage>
</organism>
<proteinExistence type="predicted"/>
<dbReference type="Proteomes" id="UP001149163">
    <property type="component" value="Unassembled WGS sequence"/>
</dbReference>
<evidence type="ECO:0000256" key="1">
    <source>
        <dbReference type="PROSITE-ProRule" id="PRU00042"/>
    </source>
</evidence>
<keyword evidence="1" id="KW-0479">Metal-binding</keyword>
<reference evidence="4" key="2">
    <citation type="journal article" date="2023" name="IMA Fungus">
        <title>Comparative genomic study of the Penicillium genus elucidates a diverse pangenome and 15 lateral gene transfer events.</title>
        <authorList>
            <person name="Petersen C."/>
            <person name="Sorensen T."/>
            <person name="Nielsen M.R."/>
            <person name="Sondergaard T.E."/>
            <person name="Sorensen J.L."/>
            <person name="Fitzpatrick D.A."/>
            <person name="Frisvad J.C."/>
            <person name="Nielsen K.L."/>
        </authorList>
    </citation>
    <scope>NUCLEOTIDE SEQUENCE</scope>
    <source>
        <strain evidence="4">IBT 26290</strain>
    </source>
</reference>
<evidence type="ECO:0000256" key="2">
    <source>
        <dbReference type="SAM" id="MobiDB-lite"/>
    </source>
</evidence>
<feature type="domain" description="C2H2-type" evidence="3">
    <location>
        <begin position="528"/>
        <end position="554"/>
    </location>
</feature>
<reference evidence="4" key="1">
    <citation type="submission" date="2022-11" db="EMBL/GenBank/DDBJ databases">
        <authorList>
            <person name="Petersen C."/>
        </authorList>
    </citation>
    <scope>NUCLEOTIDE SEQUENCE</scope>
    <source>
        <strain evidence="4">IBT 26290</strain>
    </source>
</reference>
<dbReference type="GO" id="GO:0008270">
    <property type="term" value="F:zinc ion binding"/>
    <property type="evidence" value="ECO:0007669"/>
    <property type="project" value="UniProtKB-KW"/>
</dbReference>
<dbReference type="OrthoDB" id="5399138at2759"/>
<dbReference type="SMART" id="SM00355">
    <property type="entry name" value="ZnF_C2H2"/>
    <property type="match status" value="3"/>
</dbReference>
<keyword evidence="1" id="KW-0863">Zinc-finger</keyword>
<gene>
    <name evidence="4" type="ORF">N7482_007520</name>
</gene>
<keyword evidence="1" id="KW-0862">Zinc</keyword>
<protein>
    <recommendedName>
        <fullName evidence="3">C2H2-type domain-containing protein</fullName>
    </recommendedName>
</protein>
<feature type="region of interest" description="Disordered" evidence="2">
    <location>
        <begin position="302"/>
        <end position="321"/>
    </location>
</feature>
<dbReference type="PROSITE" id="PS50157">
    <property type="entry name" value="ZINC_FINGER_C2H2_2"/>
    <property type="match status" value="1"/>
</dbReference>
<comment type="caution">
    <text evidence="4">The sequence shown here is derived from an EMBL/GenBank/DDBJ whole genome shotgun (WGS) entry which is preliminary data.</text>
</comment>
<dbReference type="GeneID" id="81428821"/>